<evidence type="ECO:0000256" key="1">
    <source>
        <dbReference type="ARBA" id="ARBA00007340"/>
    </source>
</evidence>
<comment type="caution">
    <text evidence="5">The sequence shown here is derived from an EMBL/GenBank/DDBJ whole genome shotgun (WGS) entry which is preliminary data.</text>
</comment>
<evidence type="ECO:0000259" key="4">
    <source>
        <dbReference type="PROSITE" id="PS50832"/>
    </source>
</evidence>
<feature type="non-terminal residue" evidence="5">
    <location>
        <position position="98"/>
    </location>
</feature>
<dbReference type="Gene3D" id="2.40.50.140">
    <property type="entry name" value="Nucleic acid-binding proteins"/>
    <property type="match status" value="1"/>
</dbReference>
<gene>
    <name evidence="5" type="ORF">AMORRO_LOCUS14753</name>
</gene>
<organism evidence="5 6">
    <name type="scientific">Acaulospora morrowiae</name>
    <dbReference type="NCBI Taxonomy" id="94023"/>
    <lineage>
        <taxon>Eukaryota</taxon>
        <taxon>Fungi</taxon>
        <taxon>Fungi incertae sedis</taxon>
        <taxon>Mucoromycota</taxon>
        <taxon>Glomeromycotina</taxon>
        <taxon>Glomeromycetes</taxon>
        <taxon>Diversisporales</taxon>
        <taxon>Acaulosporaceae</taxon>
        <taxon>Acaulospora</taxon>
    </lineage>
</organism>
<sequence>MPQTQKIARVLGGRGKNLHEVQLPNGTTTLCSLPPKFRNLVWVKRGSYVIISPFESEKPNKIGGDIVHVLFPEHVKYLKSEGMWPIEFENQMETKNTS</sequence>
<dbReference type="Proteomes" id="UP000789342">
    <property type="component" value="Unassembled WGS sequence"/>
</dbReference>
<dbReference type="PANTHER" id="PTHR21641:SF0">
    <property type="entry name" value="RNA-BINDING PROTEIN EIF1AD-RELATED"/>
    <property type="match status" value="1"/>
</dbReference>
<evidence type="ECO:0000256" key="2">
    <source>
        <dbReference type="ARBA" id="ARBA00022884"/>
    </source>
</evidence>
<keyword evidence="3" id="KW-0648">Protein biosynthesis</keyword>
<dbReference type="InterPro" id="IPR039294">
    <property type="entry name" value="EIF1AD"/>
</dbReference>
<evidence type="ECO:0000256" key="3">
    <source>
        <dbReference type="PROSITE-ProRule" id="PRU00181"/>
    </source>
</evidence>
<keyword evidence="2" id="KW-0694">RNA-binding</keyword>
<dbReference type="Pfam" id="PF01176">
    <property type="entry name" value="eIF-1a"/>
    <property type="match status" value="1"/>
</dbReference>
<dbReference type="InterPro" id="IPR006196">
    <property type="entry name" value="RNA-binding_domain_S1_IF1"/>
</dbReference>
<dbReference type="GO" id="GO:0003723">
    <property type="term" value="F:RNA binding"/>
    <property type="evidence" value="ECO:0007669"/>
    <property type="project" value="UniProtKB-KW"/>
</dbReference>
<name>A0A9N9IMA2_9GLOM</name>
<accession>A0A9N9IMA2</accession>
<dbReference type="AlphaFoldDB" id="A0A9N9IMA2"/>
<dbReference type="InterPro" id="IPR001253">
    <property type="entry name" value="TIF_eIF-1A"/>
</dbReference>
<dbReference type="SUPFAM" id="SSF50249">
    <property type="entry name" value="Nucleic acid-binding proteins"/>
    <property type="match status" value="1"/>
</dbReference>
<protein>
    <submittedName>
        <fullName evidence="5">11113_t:CDS:1</fullName>
    </submittedName>
</protein>
<evidence type="ECO:0000313" key="6">
    <source>
        <dbReference type="Proteomes" id="UP000789342"/>
    </source>
</evidence>
<reference evidence="5" key="1">
    <citation type="submission" date="2021-06" db="EMBL/GenBank/DDBJ databases">
        <authorList>
            <person name="Kallberg Y."/>
            <person name="Tangrot J."/>
            <person name="Rosling A."/>
        </authorList>
    </citation>
    <scope>NUCLEOTIDE SEQUENCE</scope>
    <source>
        <strain evidence="5">CL551</strain>
    </source>
</reference>
<dbReference type="SMART" id="SM00652">
    <property type="entry name" value="eIF1a"/>
    <property type="match status" value="1"/>
</dbReference>
<dbReference type="InterPro" id="IPR012340">
    <property type="entry name" value="NA-bd_OB-fold"/>
</dbReference>
<dbReference type="PROSITE" id="PS50832">
    <property type="entry name" value="S1_IF1_TYPE"/>
    <property type="match status" value="1"/>
</dbReference>
<dbReference type="GO" id="GO:0003743">
    <property type="term" value="F:translation initiation factor activity"/>
    <property type="evidence" value="ECO:0007669"/>
    <property type="project" value="UniProtKB-UniRule"/>
</dbReference>
<proteinExistence type="inferred from homology"/>
<feature type="domain" description="S1-like" evidence="4">
    <location>
        <begin position="1"/>
        <end position="71"/>
    </location>
</feature>
<dbReference type="EMBL" id="CAJVPV010030876">
    <property type="protein sequence ID" value="CAG8741702.1"/>
    <property type="molecule type" value="Genomic_DNA"/>
</dbReference>
<dbReference type="PANTHER" id="PTHR21641">
    <property type="entry name" value="TRANSLATION INITIATION FACTOR-RELATED"/>
    <property type="match status" value="1"/>
</dbReference>
<dbReference type="GO" id="GO:0005634">
    <property type="term" value="C:nucleus"/>
    <property type="evidence" value="ECO:0007669"/>
    <property type="project" value="TreeGrafter"/>
</dbReference>
<keyword evidence="3" id="KW-0396">Initiation factor</keyword>
<feature type="non-terminal residue" evidence="5">
    <location>
        <position position="1"/>
    </location>
</feature>
<dbReference type="OrthoDB" id="1738325at2759"/>
<evidence type="ECO:0000313" key="5">
    <source>
        <dbReference type="EMBL" id="CAG8741702.1"/>
    </source>
</evidence>
<keyword evidence="6" id="KW-1185">Reference proteome</keyword>
<comment type="similarity">
    <text evidence="1">Belongs to the EIF1AD family.</text>
</comment>